<dbReference type="KEGG" id="vcz:VAB027_2071"/>
<dbReference type="RefSeq" id="WP_001143862.1">
    <property type="nucleotide sequence ID" value="NZ_AP018677.1"/>
</dbReference>
<dbReference type="EMBL" id="CWQJ01000006">
    <property type="protein sequence ID" value="CSB88226.1"/>
    <property type="molecule type" value="Genomic_DNA"/>
</dbReference>
<proteinExistence type="predicted"/>
<evidence type="ECO:0000313" key="1">
    <source>
        <dbReference type="EMBL" id="CSA18291.1"/>
    </source>
</evidence>
<evidence type="ECO:0000313" key="10">
    <source>
        <dbReference type="Proteomes" id="UP000323225"/>
    </source>
</evidence>
<evidence type="ECO:0000313" key="11">
    <source>
        <dbReference type="Proteomes" id="UP000471242"/>
    </source>
</evidence>
<evidence type="ECO:0000313" key="9">
    <source>
        <dbReference type="Proteomes" id="UP000046067"/>
    </source>
</evidence>
<organism evidence="4 10">
    <name type="scientific">Vibrio cholerae</name>
    <dbReference type="NCBI Taxonomy" id="666"/>
    <lineage>
        <taxon>Bacteria</taxon>
        <taxon>Pseudomonadati</taxon>
        <taxon>Pseudomonadota</taxon>
        <taxon>Gammaproteobacteria</taxon>
        <taxon>Vibrionales</taxon>
        <taxon>Vibrionaceae</taxon>
        <taxon>Vibrio</taxon>
    </lineage>
</organism>
<dbReference type="EMBL" id="JAHBND010000443">
    <property type="protein sequence ID" value="MBS7673594.1"/>
    <property type="molecule type" value="Genomic_DNA"/>
</dbReference>
<dbReference type="AlphaFoldDB" id="A0A085R5Z4"/>
<reference evidence="6 11" key="2">
    <citation type="submission" date="2018-09" db="EMBL/GenBank/DDBJ databases">
        <title>Genomic epidemiology reveals two lineages of Vibrio cholerae that can cause global cholera epidemics despite absence of cholera toxin gene.</title>
        <authorList>
            <person name="Wang H."/>
            <person name="Zen W."/>
            <person name="Yu H."/>
            <person name="Zhang W."/>
            <person name="Pan J."/>
            <person name="Yang C."/>
            <person name="Cui Y."/>
        </authorList>
    </citation>
    <scope>NUCLEOTIDE SEQUENCE [LARGE SCALE GENOMIC DNA]</scope>
    <source>
        <strain evidence="6 11">00-1_S85</strain>
    </source>
</reference>
<evidence type="ECO:0000313" key="3">
    <source>
        <dbReference type="EMBL" id="CSC85702.1"/>
    </source>
</evidence>
<dbReference type="SMR" id="A0A085R5Z4"/>
<evidence type="ECO:0000313" key="2">
    <source>
        <dbReference type="EMBL" id="CSB88226.1"/>
    </source>
</evidence>
<evidence type="ECO:0000313" key="6">
    <source>
        <dbReference type="EMBL" id="MVD22760.1"/>
    </source>
</evidence>
<dbReference type="KEGG" id="vcq:EN18_10210"/>
<reference evidence="4 10" key="3">
    <citation type="submission" date="2019-09" db="EMBL/GenBank/DDBJ databases">
        <authorList>
            <person name="Kritzky A."/>
            <person name="Schelkanova E.Y."/>
            <person name="Alkhova Z.V."/>
            <person name="Smirnova N.I."/>
        </authorList>
    </citation>
    <scope>NUCLEOTIDE SEQUENCE [LARGE SCALE GENOMIC DNA]</scope>
    <source>
        <strain evidence="4 10">M1526</strain>
    </source>
</reference>
<evidence type="ECO:0000313" key="5">
    <source>
        <dbReference type="EMBL" id="MBS7673594.1"/>
    </source>
</evidence>
<sequence>MPVEYKNRVAYLVDHVGVEEAETLLTWMESTPGSSVNLKHCKHVHSAVLQALMFEKPRVTVLPNDPELKVWLSAANIIGKGENNNV</sequence>
<evidence type="ECO:0000313" key="4">
    <source>
        <dbReference type="EMBL" id="KAA1255628.1"/>
    </source>
</evidence>
<dbReference type="Proteomes" id="UP000046067">
    <property type="component" value="Unassembled WGS sequence"/>
</dbReference>
<gene>
    <name evidence="6" type="ORF">D6U24_05260</name>
    <name evidence="1" type="ORF">ERS013165_00980</name>
    <name evidence="3" type="ORF">ERS013200_02463</name>
    <name evidence="2" type="ORF">ERS013201_01200</name>
    <name evidence="4" type="ORF">F0M16_06775</name>
    <name evidence="5" type="ORF">KIN13_09160</name>
</gene>
<dbReference type="Proteomes" id="UP000323225">
    <property type="component" value="Unassembled WGS sequence"/>
</dbReference>
<dbReference type="KEGG" id="vcx:VAA049_1409"/>
<accession>A0A085R5Z4</accession>
<reference evidence="5" key="4">
    <citation type="submission" date="2021-05" db="EMBL/GenBank/DDBJ databases">
        <authorList>
            <person name="Stine C."/>
        </authorList>
    </citation>
    <scope>NUCLEOTIDE SEQUENCE</scope>
    <source>
        <strain evidence="5">TDS0091212</strain>
    </source>
</reference>
<dbReference type="OMA" id="IEYHEGA"/>
<dbReference type="EMBL" id="VUAA01000005">
    <property type="protein sequence ID" value="KAA1255628.1"/>
    <property type="molecule type" value="Genomic_DNA"/>
</dbReference>
<name>A0A085R5Z4_VIBCL</name>
<dbReference type="Proteomes" id="UP000041770">
    <property type="component" value="Unassembled WGS sequence"/>
</dbReference>
<reference evidence="7 8" key="1">
    <citation type="submission" date="2015-07" db="EMBL/GenBank/DDBJ databases">
        <authorList>
            <consortium name="Pathogen Informatics"/>
        </authorList>
    </citation>
    <scope>NUCLEOTIDE SEQUENCE [LARGE SCALE GENOMIC DNA]</scope>
    <source>
        <strain evidence="3 7">A316</strain>
        <strain evidence="2 9">A325</strain>
        <strain evidence="1 8">A51</strain>
    </source>
</reference>
<dbReference type="EMBL" id="CWQY01000016">
    <property type="protein sequence ID" value="CSC85702.1"/>
    <property type="molecule type" value="Genomic_DNA"/>
</dbReference>
<dbReference type="EMBL" id="QZRB01000007">
    <property type="protein sequence ID" value="MVD22760.1"/>
    <property type="molecule type" value="Genomic_DNA"/>
</dbReference>
<dbReference type="GeneID" id="95680484"/>
<evidence type="ECO:0000313" key="8">
    <source>
        <dbReference type="Proteomes" id="UP000044806"/>
    </source>
</evidence>
<dbReference type="Proteomes" id="UP000471242">
    <property type="component" value="Unassembled WGS sequence"/>
</dbReference>
<dbReference type="EMBL" id="CWOW01000003">
    <property type="protein sequence ID" value="CSA18291.1"/>
    <property type="molecule type" value="Genomic_DNA"/>
</dbReference>
<protein>
    <submittedName>
        <fullName evidence="4">Uncharacterized protein</fullName>
    </submittedName>
</protein>
<reference evidence="5" key="5">
    <citation type="submission" date="2023-08" db="EMBL/GenBank/DDBJ databases">
        <title>Vibrio cholerae Outbreaks in Tanzania Exemplify Founder Flush: Simultaneous Increases in Population Size and Genetic Diversity.</title>
        <authorList>
            <person name="Debes A.K."/>
            <person name="Mohammed A."/>
            <person name="Maseke I."/>
            <person name="Almeida M."/>
            <person name="Li S."/>
            <person name="Matimba H."/>
            <person name="Joachim A."/>
            <person name="Mizinduko M."/>
            <person name="Nyanga S."/>
            <person name="Kelly M."/>
            <person name="Kachwamba Y."/>
            <person name="Schaffer A.M."/>
            <person name="Nyanga A.S."/>
            <person name="Mghamba J."/>
            <person name="Mosha F.S."/>
            <person name="Sack D.A."/>
            <person name="Stine O.C."/>
        </authorList>
    </citation>
    <scope>NUCLEOTIDE SEQUENCE</scope>
    <source>
        <strain evidence="5">TDS0091212</strain>
    </source>
</reference>
<dbReference type="Proteomes" id="UP000044806">
    <property type="component" value="Unassembled WGS sequence"/>
</dbReference>
<evidence type="ECO:0000313" key="7">
    <source>
        <dbReference type="Proteomes" id="UP000041770"/>
    </source>
</evidence>
<dbReference type="Proteomes" id="UP001196338">
    <property type="component" value="Unassembled WGS sequence"/>
</dbReference>